<reference evidence="2 3" key="1">
    <citation type="journal article" date="2014" name="Int. J. Syst. Evol. Microbiol.">
        <title>Complete genome sequence of Corynebacterium casei LMG S-19264T (=DSM 44701T), isolated from a smear-ripened cheese.</title>
        <authorList>
            <consortium name="US DOE Joint Genome Institute (JGI-PGF)"/>
            <person name="Walter F."/>
            <person name="Albersmeier A."/>
            <person name="Kalinowski J."/>
            <person name="Ruckert C."/>
        </authorList>
    </citation>
    <scope>NUCLEOTIDE SEQUENCE [LARGE SCALE GENOMIC DNA]</scope>
    <source>
        <strain evidence="2 3">NBRC 111766</strain>
    </source>
</reference>
<dbReference type="Proteomes" id="UP001157355">
    <property type="component" value="Unassembled WGS sequence"/>
</dbReference>
<dbReference type="PANTHER" id="PTHR42815:SF2">
    <property type="entry name" value="FAD-BINDING, PUTATIVE (AFU_ORTHOLOGUE AFUA_6G07600)-RELATED"/>
    <property type="match status" value="1"/>
</dbReference>
<dbReference type="RefSeq" id="WP_284325633.1">
    <property type="nucleotide sequence ID" value="NZ_BSPP01000008.1"/>
</dbReference>
<proteinExistence type="predicted"/>
<evidence type="ECO:0000313" key="3">
    <source>
        <dbReference type="Proteomes" id="UP001157355"/>
    </source>
</evidence>
<dbReference type="Pfam" id="PF01243">
    <property type="entry name" value="PNPOx_N"/>
    <property type="match status" value="1"/>
</dbReference>
<gene>
    <name evidence="2" type="ORF">GCM10010873_24230</name>
</gene>
<evidence type="ECO:0000259" key="1">
    <source>
        <dbReference type="Pfam" id="PF01243"/>
    </source>
</evidence>
<dbReference type="EMBL" id="BSPP01000008">
    <property type="protein sequence ID" value="GLS87449.1"/>
    <property type="molecule type" value="Genomic_DNA"/>
</dbReference>
<evidence type="ECO:0000313" key="2">
    <source>
        <dbReference type="EMBL" id="GLS87449.1"/>
    </source>
</evidence>
<sequence>MKTPINTPTWITTLDDLHSHYGTPAKPALAKVADHLTPAYAAFIAASRFCILSTVGPEGTDGSPRGDEKPVVVPLDAQTLLMPDWKGNERIDSLRNIIRDGRVSLIFLVPGSTTAVRVNGTARITADPDLCARFDRIQPSGAVAQPRAVIVIRVAEVYSQCARALQRSALWTAPHVENLPTAGQMLQDATAGAINGADYDSERATRAHLGWWS</sequence>
<feature type="domain" description="Pyridoxamine 5'-phosphate oxidase N-terminal" evidence="1">
    <location>
        <begin position="36"/>
        <end position="161"/>
    </location>
</feature>
<comment type="caution">
    <text evidence="2">The sequence shown here is derived from an EMBL/GenBank/DDBJ whole genome shotgun (WGS) entry which is preliminary data.</text>
</comment>
<dbReference type="AlphaFoldDB" id="A0AA37TTW6"/>
<organism evidence="2 3">
    <name type="scientific">Cypionkella aquatica</name>
    <dbReference type="NCBI Taxonomy" id="1756042"/>
    <lineage>
        <taxon>Bacteria</taxon>
        <taxon>Pseudomonadati</taxon>
        <taxon>Pseudomonadota</taxon>
        <taxon>Alphaproteobacteria</taxon>
        <taxon>Rhodobacterales</taxon>
        <taxon>Paracoccaceae</taxon>
        <taxon>Cypionkella</taxon>
    </lineage>
</organism>
<dbReference type="InterPro" id="IPR012349">
    <property type="entry name" value="Split_barrel_FMN-bd"/>
</dbReference>
<accession>A0AA37TTW6</accession>
<dbReference type="InterPro" id="IPR011576">
    <property type="entry name" value="Pyridox_Oxase_N"/>
</dbReference>
<keyword evidence="3" id="KW-1185">Reference proteome</keyword>
<dbReference type="Gene3D" id="2.30.110.10">
    <property type="entry name" value="Electron Transport, Fmn-binding Protein, Chain A"/>
    <property type="match status" value="1"/>
</dbReference>
<dbReference type="PANTHER" id="PTHR42815">
    <property type="entry name" value="FAD-BINDING, PUTATIVE (AFU_ORTHOLOGUE AFUA_6G07600)-RELATED"/>
    <property type="match status" value="1"/>
</dbReference>
<name>A0AA37TTW6_9RHOB</name>
<protein>
    <submittedName>
        <fullName evidence="2">Pyridoxamine 5'-phosphate oxidase</fullName>
    </submittedName>
</protein>
<dbReference type="NCBIfam" id="TIGR04025">
    <property type="entry name" value="PPOX_FMN_DR2398"/>
    <property type="match status" value="1"/>
</dbReference>
<dbReference type="InterPro" id="IPR024029">
    <property type="entry name" value="Pyridox_Oxase_FMN-dep"/>
</dbReference>
<dbReference type="SUPFAM" id="SSF50475">
    <property type="entry name" value="FMN-binding split barrel"/>
    <property type="match status" value="1"/>
</dbReference>